<proteinExistence type="predicted"/>
<protein>
    <submittedName>
        <fullName evidence="1">Uncharacterized protein</fullName>
    </submittedName>
</protein>
<reference evidence="1 2" key="1">
    <citation type="submission" date="2021-06" db="EMBL/GenBank/DDBJ databases">
        <authorList>
            <person name="Palmer J.M."/>
        </authorList>
    </citation>
    <scope>NUCLEOTIDE SEQUENCE [LARGE SCALE GENOMIC DNA]</scope>
    <source>
        <strain evidence="1 2">AS_MEX2019</strain>
        <tissue evidence="1">Muscle</tissue>
    </source>
</reference>
<name>A0ABV0YQV8_9TELE</name>
<dbReference type="EMBL" id="JAHRIP010039697">
    <property type="protein sequence ID" value="MEQ2296245.1"/>
    <property type="molecule type" value="Genomic_DNA"/>
</dbReference>
<organism evidence="1 2">
    <name type="scientific">Ameca splendens</name>
    <dbReference type="NCBI Taxonomy" id="208324"/>
    <lineage>
        <taxon>Eukaryota</taxon>
        <taxon>Metazoa</taxon>
        <taxon>Chordata</taxon>
        <taxon>Craniata</taxon>
        <taxon>Vertebrata</taxon>
        <taxon>Euteleostomi</taxon>
        <taxon>Actinopterygii</taxon>
        <taxon>Neopterygii</taxon>
        <taxon>Teleostei</taxon>
        <taxon>Neoteleostei</taxon>
        <taxon>Acanthomorphata</taxon>
        <taxon>Ovalentaria</taxon>
        <taxon>Atherinomorphae</taxon>
        <taxon>Cyprinodontiformes</taxon>
        <taxon>Goodeidae</taxon>
        <taxon>Ameca</taxon>
    </lineage>
</organism>
<keyword evidence="2" id="KW-1185">Reference proteome</keyword>
<feature type="non-terminal residue" evidence="1">
    <location>
        <position position="1"/>
    </location>
</feature>
<accession>A0ABV0YQV8</accession>
<evidence type="ECO:0000313" key="1">
    <source>
        <dbReference type="EMBL" id="MEQ2296245.1"/>
    </source>
</evidence>
<evidence type="ECO:0000313" key="2">
    <source>
        <dbReference type="Proteomes" id="UP001469553"/>
    </source>
</evidence>
<gene>
    <name evidence="1" type="ORF">AMECASPLE_022940</name>
</gene>
<dbReference type="Proteomes" id="UP001469553">
    <property type="component" value="Unassembled WGS sequence"/>
</dbReference>
<comment type="caution">
    <text evidence="1">The sequence shown here is derived from an EMBL/GenBank/DDBJ whole genome shotgun (WGS) entry which is preliminary data.</text>
</comment>
<sequence>LCVDQLEAEHDRKMNDVNYEHLPNSLHPSRPTCKVNKMSSRLKSALHLPRPPQSGQE</sequence>